<keyword evidence="2" id="KW-0560">Oxidoreductase</keyword>
<evidence type="ECO:0000313" key="5">
    <source>
        <dbReference type="Proteomes" id="UP000230273"/>
    </source>
</evidence>
<keyword evidence="1" id="KW-0285">Flavoprotein</keyword>
<dbReference type="GO" id="GO:0016491">
    <property type="term" value="F:oxidoreductase activity"/>
    <property type="evidence" value="ECO:0007669"/>
    <property type="project" value="UniProtKB-KW"/>
</dbReference>
<dbReference type="InterPro" id="IPR050097">
    <property type="entry name" value="Ferredoxin-NADP_redctase_2"/>
</dbReference>
<evidence type="ECO:0000256" key="2">
    <source>
        <dbReference type="ARBA" id="ARBA00023002"/>
    </source>
</evidence>
<dbReference type="SUPFAM" id="SSF51905">
    <property type="entry name" value="FAD/NAD(P)-binding domain"/>
    <property type="match status" value="1"/>
</dbReference>
<accession>A0A2G9YX82</accession>
<proteinExistence type="predicted"/>
<dbReference type="AlphaFoldDB" id="A0A2G9YX82"/>
<dbReference type="PRINTS" id="PR00368">
    <property type="entry name" value="FADPNR"/>
</dbReference>
<reference evidence="4 5" key="1">
    <citation type="submission" date="2017-09" db="EMBL/GenBank/DDBJ databases">
        <title>Depth-based differentiation of microbial function through sediment-hosted aquifers and enrichment of novel symbionts in the deep terrestrial subsurface.</title>
        <authorList>
            <person name="Probst A.J."/>
            <person name="Ladd B."/>
            <person name="Jarett J.K."/>
            <person name="Geller-Mcgrath D.E."/>
            <person name="Sieber C.M."/>
            <person name="Emerson J.B."/>
            <person name="Anantharaman K."/>
            <person name="Thomas B.C."/>
            <person name="Malmstrom R."/>
            <person name="Stieglmeier M."/>
            <person name="Klingl A."/>
            <person name="Woyke T."/>
            <person name="Ryan C.M."/>
            <person name="Banfield J.F."/>
        </authorList>
    </citation>
    <scope>NUCLEOTIDE SEQUENCE [LARGE SCALE GENOMIC DNA]</scope>
    <source>
        <strain evidence="4">CG23_combo_of_CG06-09_8_20_14_all_38_19</strain>
    </source>
</reference>
<sequence>PLFSGKTVAVIGGGNAGFETAFELLQHCPKIYILEAGDKPKADEVNQEKAEQSGKIEIITSAEIVEVKGKNLLDSIVYQDKQTQELKTLKIEGVFVEIGSLPATSFVKGLVDFDEHDQIKIDPKTNETSTPGLFAAGDVTDSKYKQVIVACGEGAKAALSAYEYLQKN</sequence>
<dbReference type="Gene3D" id="3.50.50.60">
    <property type="entry name" value="FAD/NAD(P)-binding domain"/>
    <property type="match status" value="2"/>
</dbReference>
<dbReference type="InterPro" id="IPR023753">
    <property type="entry name" value="FAD/NAD-binding_dom"/>
</dbReference>
<dbReference type="PRINTS" id="PR00469">
    <property type="entry name" value="PNDRDTASEII"/>
</dbReference>
<feature type="non-terminal residue" evidence="4">
    <location>
        <position position="1"/>
    </location>
</feature>
<protein>
    <submittedName>
        <fullName evidence="4">Alkyl hydroperoxide reductase subunit F</fullName>
    </submittedName>
</protein>
<dbReference type="Pfam" id="PF07992">
    <property type="entry name" value="Pyr_redox_2"/>
    <property type="match status" value="1"/>
</dbReference>
<organism evidence="4 5">
    <name type="scientific">Candidatus Nealsonbacteria bacterium CG23_combo_of_CG06-09_8_20_14_all_38_19</name>
    <dbReference type="NCBI Taxonomy" id="1974721"/>
    <lineage>
        <taxon>Bacteria</taxon>
        <taxon>Candidatus Nealsoniibacteriota</taxon>
    </lineage>
</organism>
<dbReference type="InterPro" id="IPR036188">
    <property type="entry name" value="FAD/NAD-bd_sf"/>
</dbReference>
<dbReference type="EMBL" id="PCRP01000017">
    <property type="protein sequence ID" value="PIP23822.1"/>
    <property type="molecule type" value="Genomic_DNA"/>
</dbReference>
<name>A0A2G9YX82_9BACT</name>
<feature type="domain" description="FAD/NAD(P)-binding" evidence="3">
    <location>
        <begin position="6"/>
        <end position="154"/>
    </location>
</feature>
<evidence type="ECO:0000313" key="4">
    <source>
        <dbReference type="EMBL" id="PIP23822.1"/>
    </source>
</evidence>
<evidence type="ECO:0000259" key="3">
    <source>
        <dbReference type="Pfam" id="PF07992"/>
    </source>
</evidence>
<comment type="caution">
    <text evidence="4">The sequence shown here is derived from an EMBL/GenBank/DDBJ whole genome shotgun (WGS) entry which is preliminary data.</text>
</comment>
<dbReference type="PANTHER" id="PTHR48105">
    <property type="entry name" value="THIOREDOXIN REDUCTASE 1-RELATED-RELATED"/>
    <property type="match status" value="1"/>
</dbReference>
<evidence type="ECO:0000256" key="1">
    <source>
        <dbReference type="ARBA" id="ARBA00022630"/>
    </source>
</evidence>
<gene>
    <name evidence="4" type="ORF">COX36_01110</name>
</gene>
<dbReference type="Proteomes" id="UP000230273">
    <property type="component" value="Unassembled WGS sequence"/>
</dbReference>